<evidence type="ECO:0000313" key="7">
    <source>
        <dbReference type="Proteomes" id="UP000501451"/>
    </source>
</evidence>
<dbReference type="PANTHER" id="PTHR32114">
    <property type="entry name" value="ABC TRANSPORTER ABCH.3"/>
    <property type="match status" value="1"/>
</dbReference>
<name>A0A6G7K7Q5_9LACT</name>
<protein>
    <recommendedName>
        <fullName evidence="3">Nuclease SbcCD subunit C</fullName>
    </recommendedName>
</protein>
<evidence type="ECO:0000256" key="3">
    <source>
        <dbReference type="ARBA" id="ARBA00013368"/>
    </source>
</evidence>
<dbReference type="SUPFAM" id="SSF52540">
    <property type="entry name" value="P-loop containing nucleoside triphosphate hydrolases"/>
    <property type="match status" value="1"/>
</dbReference>
<evidence type="ECO:0000256" key="5">
    <source>
        <dbReference type="SAM" id="MobiDB-lite"/>
    </source>
</evidence>
<dbReference type="Gene3D" id="3.40.50.300">
    <property type="entry name" value="P-loop containing nucleotide triphosphate hydrolases"/>
    <property type="match status" value="2"/>
</dbReference>
<dbReference type="Pfam" id="PF13558">
    <property type="entry name" value="SbcC_Walker_B"/>
    <property type="match status" value="1"/>
</dbReference>
<dbReference type="AlphaFoldDB" id="A0A6G7K7Q5"/>
<dbReference type="PANTHER" id="PTHR32114:SF2">
    <property type="entry name" value="ABC TRANSPORTER ABCH.3"/>
    <property type="match status" value="1"/>
</dbReference>
<evidence type="ECO:0000256" key="2">
    <source>
        <dbReference type="ARBA" id="ARBA00011322"/>
    </source>
</evidence>
<keyword evidence="4" id="KW-0175">Coiled coil</keyword>
<feature type="region of interest" description="Disordered" evidence="5">
    <location>
        <begin position="422"/>
        <end position="444"/>
    </location>
</feature>
<evidence type="ECO:0000313" key="6">
    <source>
        <dbReference type="EMBL" id="QII81299.1"/>
    </source>
</evidence>
<proteinExistence type="inferred from homology"/>
<dbReference type="EMBL" id="CP049740">
    <property type="protein sequence ID" value="QII81299.1"/>
    <property type="molecule type" value="Genomic_DNA"/>
</dbReference>
<dbReference type="GO" id="GO:0016887">
    <property type="term" value="F:ATP hydrolysis activity"/>
    <property type="evidence" value="ECO:0007669"/>
    <property type="project" value="InterPro"/>
</dbReference>
<dbReference type="Proteomes" id="UP000501451">
    <property type="component" value="Chromosome"/>
</dbReference>
<dbReference type="GO" id="GO:0006302">
    <property type="term" value="P:double-strand break repair"/>
    <property type="evidence" value="ECO:0007669"/>
    <property type="project" value="InterPro"/>
</dbReference>
<comment type="subunit">
    <text evidence="2">Heterodimer of SbcC and SbcD.</text>
</comment>
<feature type="compositionally biased region" description="Basic and acidic residues" evidence="5">
    <location>
        <begin position="425"/>
        <end position="444"/>
    </location>
</feature>
<feature type="coiled-coil region" evidence="4">
    <location>
        <begin position="534"/>
        <end position="699"/>
    </location>
</feature>
<sequence length="1019" mass="116796">MKPIQLEMTAFGPYKEKTTIDFASFSHQNLFLISGATGAGKTTIFDAIAYALYDDASGNSRSKDNFKSDFATDQELCQVSFIFEINGKEYKVERSPRQMGPGKRSASKQYESTVAFYHDTGVTTKIKDANQEIEALLAMSYDQFKQIVMLPQGEFKKLLESDSKDKEQIFRNIFQTDVILAFQDHLKKQVADLKKDADEASVSLKTSLRYLTDIEDAPLQDAIAIEDIDTILDRLSYLNHLFSEQLTEQEALHQHKQEKVKQLDQQMADLSHYESLKKEQIALLQQKEAFAQIKQNLVHFEKAQQCLEAKQLIEGEQAKISSLKGQLSTTVENLEDLKKEANLKQVAFEKLNEQYKQLPDWRKQEKEYEKQLEAFEQVENKQAEKENLEKLIRTNQDELKQTNQLLEQLQKEKQTSQEAIQTVNDAKKAKESLEKDKQETEKQRDNSLLRLKNLEEFIKLTNQWQSESDQLIQLRKDATYSHKQLQEMRQLYYDNLAGLLASDLKVDLACPVCGSFDHPHLAETNPQAPTKEDLDRYHAENEQIQAEYARLASRVGSLLEQIKEKEDQLDIIQADCENEKTVTQLAYNQDLEKLNELNQKETSLLQQIEKLDHLNSLFDKLLEDERQCELKLTRLTTLLSNQETQIKDVSEQINQLIVSLPSTDKQATTNLLRELTQQIHRIESNYPLLQNELNRIEKETAICSTEQTSYNNQLETAIQSLNAAELAFKEKLKSANMAEDFEEHLLSEADYQRLYKEHETYDQRLKTNQSNLIKQEQRLAEFDSTDIEQLEITQGLLAEEINQINALLQKLFMQKQNGEKSHAAIMETYESLKDFRNKYSQIKRLADVANGSSKETGRLSFERYVLAIYYEEIVKAANLRLKDMTGGRYLLRRSEEMGKGVGAKGLELDVFDHFTSQTRSVKTLSGGESFKASLALALGLSDVMQQQSGGVHIDTLFIDEGFGSLDSESLDHAIQTLMDLNALGRMVGVISHVDELKNRISTHIEVSHSAKGSSLTIKY</sequence>
<dbReference type="InterPro" id="IPR027417">
    <property type="entry name" value="P-loop_NTPase"/>
</dbReference>
<dbReference type="KEGG" id="jar:G7057_01625"/>
<organism evidence="6 7">
    <name type="scientific">Jeotgalibaca arthritidis</name>
    <dbReference type="NCBI Taxonomy" id="1868794"/>
    <lineage>
        <taxon>Bacteria</taxon>
        <taxon>Bacillati</taxon>
        <taxon>Bacillota</taxon>
        <taxon>Bacilli</taxon>
        <taxon>Lactobacillales</taxon>
        <taxon>Carnobacteriaceae</taxon>
        <taxon>Jeotgalibaca</taxon>
    </lineage>
</organism>
<comment type="similarity">
    <text evidence="1">Belongs to the SMC family. SbcC subfamily.</text>
</comment>
<dbReference type="RefSeq" id="WP_166160779.1">
    <property type="nucleotide sequence ID" value="NZ_CP049740.1"/>
</dbReference>
<gene>
    <name evidence="6" type="ORF">G7057_01625</name>
</gene>
<reference evidence="6 7" key="1">
    <citation type="journal article" date="2017" name="Int. J. Syst. Evol. Microbiol.">
        <title>Jeotgalibaca porci sp. nov. and Jeotgalibaca arthritidis sp. nov., isolated from pigs, and emended description of the genus Jeotgalibaca.</title>
        <authorList>
            <person name="Zamora L."/>
            <person name="Perez-Sancho M."/>
            <person name="Dominguez L."/>
            <person name="Fernandez-Garayzabal J.F."/>
            <person name="Vela A.I."/>
        </authorList>
    </citation>
    <scope>NUCLEOTIDE SEQUENCE [LARGE SCALE GENOMIC DNA]</scope>
    <source>
        <strain evidence="6 7">CECT 9157</strain>
    </source>
</reference>
<evidence type="ECO:0000256" key="4">
    <source>
        <dbReference type="SAM" id="Coils"/>
    </source>
</evidence>
<accession>A0A6G7K7Q5</accession>
<keyword evidence="7" id="KW-1185">Reference proteome</keyword>
<evidence type="ECO:0000256" key="1">
    <source>
        <dbReference type="ARBA" id="ARBA00006930"/>
    </source>
</evidence>